<evidence type="ECO:0000313" key="2">
    <source>
        <dbReference type="Proteomes" id="UP000634139"/>
    </source>
</evidence>
<dbReference type="EMBL" id="BMZD01000020">
    <property type="protein sequence ID" value="GHA09104.1"/>
    <property type="molecule type" value="Genomic_DNA"/>
</dbReference>
<dbReference type="InterPro" id="IPR004027">
    <property type="entry name" value="SEC_C_motif"/>
</dbReference>
<comment type="caution">
    <text evidence="1">The sequence shown here is derived from an EMBL/GenBank/DDBJ whole genome shotgun (WGS) entry which is preliminary data.</text>
</comment>
<dbReference type="RefSeq" id="WP_189543348.1">
    <property type="nucleotide sequence ID" value="NZ_BMZD01000020.1"/>
</dbReference>
<dbReference type="Gene3D" id="3.10.450.50">
    <property type="match status" value="1"/>
</dbReference>
<dbReference type="NCBIfam" id="TIGR02292">
    <property type="entry name" value="ygfB_yecA"/>
    <property type="match status" value="1"/>
</dbReference>
<evidence type="ECO:0008006" key="3">
    <source>
        <dbReference type="Google" id="ProtNLM"/>
    </source>
</evidence>
<dbReference type="InterPro" id="IPR011978">
    <property type="entry name" value="YgfB-like"/>
</dbReference>
<dbReference type="Pfam" id="PF02810">
    <property type="entry name" value="SEC-C"/>
    <property type="match status" value="1"/>
</dbReference>
<sequence length="212" mass="23528">MTTATPHPAIQLPLVRDPGLLPALEMDGYLTGVLVTPHLETAQWVMGLWRERPAVDPARIEQGLVTVLAHRKAIEASFTKGWPGFAPAFCEPGQKPDHGKVRTWVRGFWSAMKLAPDYWSAIAEDERTATFVALFTGFMDIGEPFEEREDADEIRDEHAALLPRALVGMRQLALMREDKKPALRAMQTGKTGRNEQCPCGSGKKYKRCCAAA</sequence>
<name>A0A918VKM2_9SPHN</name>
<dbReference type="SUPFAM" id="SSF103642">
    <property type="entry name" value="Sec-C motif"/>
    <property type="match status" value="1"/>
</dbReference>
<dbReference type="SUPFAM" id="SSF101327">
    <property type="entry name" value="YgfB-like"/>
    <property type="match status" value="1"/>
</dbReference>
<protein>
    <recommendedName>
        <fullName evidence="3">YecA family protein</fullName>
    </recommendedName>
</protein>
<reference evidence="1" key="2">
    <citation type="submission" date="2020-09" db="EMBL/GenBank/DDBJ databases">
        <authorList>
            <person name="Sun Q."/>
            <person name="Kim S."/>
        </authorList>
    </citation>
    <scope>NUCLEOTIDE SEQUENCE</scope>
    <source>
        <strain evidence="1">KCTC 32422</strain>
    </source>
</reference>
<reference evidence="1" key="1">
    <citation type="journal article" date="2014" name="Int. J. Syst. Evol. Microbiol.">
        <title>Complete genome sequence of Corynebacterium casei LMG S-19264T (=DSM 44701T), isolated from a smear-ripened cheese.</title>
        <authorList>
            <consortium name="US DOE Joint Genome Institute (JGI-PGF)"/>
            <person name="Walter F."/>
            <person name="Albersmeier A."/>
            <person name="Kalinowski J."/>
            <person name="Ruckert C."/>
        </authorList>
    </citation>
    <scope>NUCLEOTIDE SEQUENCE</scope>
    <source>
        <strain evidence="1">KCTC 32422</strain>
    </source>
</reference>
<proteinExistence type="predicted"/>
<dbReference type="InterPro" id="IPR036255">
    <property type="entry name" value="YgfB-like_sf"/>
</dbReference>
<organism evidence="1 2">
    <name type="scientific">Novosphingobium arvoryzae</name>
    <dbReference type="NCBI Taxonomy" id="1256514"/>
    <lineage>
        <taxon>Bacteria</taxon>
        <taxon>Pseudomonadati</taxon>
        <taxon>Pseudomonadota</taxon>
        <taxon>Alphaproteobacteria</taxon>
        <taxon>Sphingomonadales</taxon>
        <taxon>Sphingomonadaceae</taxon>
        <taxon>Novosphingobium</taxon>
    </lineage>
</organism>
<dbReference type="Proteomes" id="UP000634139">
    <property type="component" value="Unassembled WGS sequence"/>
</dbReference>
<evidence type="ECO:0000313" key="1">
    <source>
        <dbReference type="EMBL" id="GHA09104.1"/>
    </source>
</evidence>
<accession>A0A918VKM2</accession>
<dbReference type="Pfam" id="PF03695">
    <property type="entry name" value="UPF0149"/>
    <property type="match status" value="1"/>
</dbReference>
<gene>
    <name evidence="1" type="ORF">GCM10011617_31740</name>
</gene>
<keyword evidence="2" id="KW-1185">Reference proteome</keyword>
<dbReference type="AlphaFoldDB" id="A0A918VKM2"/>